<dbReference type="InterPro" id="IPR011042">
    <property type="entry name" value="6-blade_b-propeller_TolB-like"/>
</dbReference>
<dbReference type="InterPro" id="IPR050778">
    <property type="entry name" value="Cueball_EGF_LRP_Nidogen"/>
</dbReference>
<reference evidence="3 4" key="1">
    <citation type="submission" date="2015-09" db="EMBL/GenBank/DDBJ databases">
        <title>Sorangium comparison.</title>
        <authorList>
            <person name="Zaburannyi N."/>
            <person name="Bunk B."/>
            <person name="Overmann J."/>
            <person name="Mueller R."/>
        </authorList>
    </citation>
    <scope>NUCLEOTIDE SEQUENCE [LARGE SCALE GENOMIC DNA]</scope>
    <source>
        <strain evidence="3 4">So ce26</strain>
    </source>
</reference>
<proteinExistence type="predicted"/>
<evidence type="ECO:0000256" key="2">
    <source>
        <dbReference type="SAM" id="SignalP"/>
    </source>
</evidence>
<evidence type="ECO:0000313" key="4">
    <source>
        <dbReference type="Proteomes" id="UP000238348"/>
    </source>
</evidence>
<evidence type="ECO:0000313" key="3">
    <source>
        <dbReference type="EMBL" id="AUX41852.1"/>
    </source>
</evidence>
<dbReference type="PROSITE" id="PS51257">
    <property type="entry name" value="PROKAR_LIPOPROTEIN"/>
    <property type="match status" value="1"/>
</dbReference>
<dbReference type="AlphaFoldDB" id="A0A2L0ERG8"/>
<evidence type="ECO:0000256" key="1">
    <source>
        <dbReference type="SAM" id="MobiDB-lite"/>
    </source>
</evidence>
<dbReference type="OrthoDB" id="111868at2"/>
<dbReference type="SUPFAM" id="SSF75011">
    <property type="entry name" value="3-carboxy-cis,cis-mucoante lactonizing enzyme"/>
    <property type="match status" value="1"/>
</dbReference>
<dbReference type="RefSeq" id="WP_104980569.1">
    <property type="nucleotide sequence ID" value="NZ_CP012673.1"/>
</dbReference>
<protein>
    <recommendedName>
        <fullName evidence="5">Secreted protein</fullName>
    </recommendedName>
</protein>
<name>A0A2L0ERG8_SORCE</name>
<dbReference type="PANTHER" id="PTHR46513:SF13">
    <property type="entry name" value="EGF-LIKE DOMAIN-CONTAINING PROTEIN"/>
    <property type="match status" value="1"/>
</dbReference>
<dbReference type="PANTHER" id="PTHR46513">
    <property type="entry name" value="VITELLOGENIN RECEPTOR-LIKE PROTEIN-RELATED-RELATED"/>
    <property type="match status" value="1"/>
</dbReference>
<feature type="region of interest" description="Disordered" evidence="1">
    <location>
        <begin position="639"/>
        <end position="660"/>
    </location>
</feature>
<dbReference type="Gene3D" id="2.120.10.30">
    <property type="entry name" value="TolB, C-terminal domain"/>
    <property type="match status" value="2"/>
</dbReference>
<feature type="signal peptide" evidence="2">
    <location>
        <begin position="1"/>
        <end position="25"/>
    </location>
</feature>
<sequence>MRSKRTGVVSAAAVVLLSLAGAAGAASCGGSKGQLMVVFQTDMSLPKDIDTIRVEATLDGSVVYDETFERLGAEGSIRLPATLGFLTPDDPTQSLRVRVIASRGGADGVRLLREVLTTVPEGRTATLHMPIQFLCDGSGEVERDAEGTPLRDAQGRVLVKNSTCLPGESCVAGSCVAREIDSKILPEFEPADVFGGGEGDNDGLCFDTARCFENAASTPLDLDAFAEDGSACRAVAPGPDVNVALLTQGGGICGGSACFVPLDAESDAGYRAEEDGTLLLPVAVCRLAAEGKLAGIAVAAAGEGTCRRKGTDLPTCGPWSSTGGGQYTQPGEAQPTPIAVAQVHPVSLRVSASRVTWVSGVTFEASAPRQDGALKTTALAGGEPLLVGEAQASPRDLAVDAERGLVFWTSAQAGALMVAPLDGGGAPRVLLDDRDQPEGLSLSGDELTWTELGSGGVFRATLDVTGADVALGPVEELPPPAVSGVELESPYRVASAPGVACWTYQGTLGREEGVVACNLGGETTTTVATGQLTPREIALDVDDQGNATAVYWVTFSGGGVFRADIQGGEVGAGDVIASGQGQQLNGVAVHGSYVYWTRRDAGEVVRMPKDGGEPEVIASKQLRPGDIAVDEAAVYWINEGSPDQDDGAPSRDGAILKLAK</sequence>
<dbReference type="Proteomes" id="UP000238348">
    <property type="component" value="Chromosome"/>
</dbReference>
<keyword evidence="2" id="KW-0732">Signal</keyword>
<accession>A0A2L0ERG8</accession>
<evidence type="ECO:0008006" key="5">
    <source>
        <dbReference type="Google" id="ProtNLM"/>
    </source>
</evidence>
<organism evidence="3 4">
    <name type="scientific">Sorangium cellulosum</name>
    <name type="common">Polyangium cellulosum</name>
    <dbReference type="NCBI Taxonomy" id="56"/>
    <lineage>
        <taxon>Bacteria</taxon>
        <taxon>Pseudomonadati</taxon>
        <taxon>Myxococcota</taxon>
        <taxon>Polyangia</taxon>
        <taxon>Polyangiales</taxon>
        <taxon>Polyangiaceae</taxon>
        <taxon>Sorangium</taxon>
    </lineage>
</organism>
<dbReference type="EMBL" id="CP012673">
    <property type="protein sequence ID" value="AUX41852.1"/>
    <property type="molecule type" value="Genomic_DNA"/>
</dbReference>
<feature type="chain" id="PRO_5014843512" description="Secreted protein" evidence="2">
    <location>
        <begin position="26"/>
        <end position="660"/>
    </location>
</feature>
<gene>
    <name evidence="3" type="ORF">SOCE26_032770</name>
</gene>